<comment type="caution">
    <text evidence="2">The sequence shown here is derived from an EMBL/GenBank/DDBJ whole genome shotgun (WGS) entry which is preliminary data.</text>
</comment>
<reference evidence="2" key="1">
    <citation type="journal article" date="2015" name="Genome Announc.">
        <title>Draft Genome Sequence of Tolypothrix boutellei Strain VB521301.</title>
        <authorList>
            <person name="Chandrababunaidu M.M."/>
            <person name="Singh D."/>
            <person name="Sen D."/>
            <person name="Bhan S."/>
            <person name="Das S."/>
            <person name="Gupta A."/>
            <person name="Adhikary S.P."/>
            <person name="Tripathy S."/>
        </authorList>
    </citation>
    <scope>NUCLEOTIDE SEQUENCE</scope>
    <source>
        <strain evidence="2">VB521301</strain>
    </source>
</reference>
<proteinExistence type="predicted"/>
<name>A0A0C1NMG7_9CYAN</name>
<dbReference type="EMBL" id="JHEG02000001">
    <property type="protein sequence ID" value="KIE14031.1"/>
    <property type="molecule type" value="Genomic_DNA"/>
</dbReference>
<sequence>MGGGSEKFANWGKFLLTNKQVLSAAQTLLISSTVVVGVIAIYKTLYPLEWAGFKPDSNKLVTTKETINSKDGKIIKLIETTEQFQSGKTFWDWLGLA</sequence>
<feature type="transmembrane region" description="Helical" evidence="1">
    <location>
        <begin position="21"/>
        <end position="42"/>
    </location>
</feature>
<keyword evidence="1" id="KW-0472">Membrane</keyword>
<dbReference type="AlphaFoldDB" id="A0A0C1NMG7"/>
<protein>
    <submittedName>
        <fullName evidence="2">Uncharacterized protein</fullName>
    </submittedName>
</protein>
<keyword evidence="1" id="KW-1133">Transmembrane helix</keyword>
<evidence type="ECO:0000256" key="1">
    <source>
        <dbReference type="SAM" id="Phobius"/>
    </source>
</evidence>
<accession>A0A0C1NMG7</accession>
<organism evidence="2">
    <name type="scientific">Tolypothrix bouteillei VB521301</name>
    <dbReference type="NCBI Taxonomy" id="1479485"/>
    <lineage>
        <taxon>Bacteria</taxon>
        <taxon>Bacillati</taxon>
        <taxon>Cyanobacteriota</taxon>
        <taxon>Cyanophyceae</taxon>
        <taxon>Nostocales</taxon>
        <taxon>Tolypothrichaceae</taxon>
        <taxon>Tolypothrix</taxon>
    </lineage>
</organism>
<evidence type="ECO:0000313" key="2">
    <source>
        <dbReference type="EMBL" id="KIE14031.1"/>
    </source>
</evidence>
<feature type="non-terminal residue" evidence="2">
    <location>
        <position position="97"/>
    </location>
</feature>
<gene>
    <name evidence="2" type="ORF">DA73_0201520</name>
</gene>
<keyword evidence="1" id="KW-0812">Transmembrane</keyword>